<keyword evidence="3" id="KW-1185">Reference proteome</keyword>
<protein>
    <submittedName>
        <fullName evidence="2">Uncharacterized protein</fullName>
    </submittedName>
</protein>
<name>W4ULV2_9BACE</name>
<reference evidence="2 3" key="1">
    <citation type="journal article" date="2014" name="Genome Announc.">
        <title>Draft Genome Sequence of Bacteroides reticulotermitis Strain JCM 10512T, Isolated from the Gut of a Termite.</title>
        <authorList>
            <person name="Yuki M."/>
            <person name="Oshima K."/>
            <person name="Suda W."/>
            <person name="Sakamoto M."/>
            <person name="Iida T."/>
            <person name="Hattori M."/>
            <person name="Ohkuma M."/>
        </authorList>
    </citation>
    <scope>NUCLEOTIDE SEQUENCE [LARGE SCALE GENOMIC DNA]</scope>
    <source>
        <strain evidence="2 3">JCM 10512</strain>
    </source>
</reference>
<evidence type="ECO:0000313" key="3">
    <source>
        <dbReference type="Proteomes" id="UP000019131"/>
    </source>
</evidence>
<evidence type="ECO:0000256" key="1">
    <source>
        <dbReference type="SAM" id="MobiDB-lite"/>
    </source>
</evidence>
<gene>
    <name evidence="2" type="ORF">JCM10512_75</name>
</gene>
<comment type="caution">
    <text evidence="2">The sequence shown here is derived from an EMBL/GenBank/DDBJ whole genome shotgun (WGS) entry which is preliminary data.</text>
</comment>
<feature type="compositionally biased region" description="Basic residues" evidence="1">
    <location>
        <begin position="101"/>
        <end position="118"/>
    </location>
</feature>
<dbReference type="STRING" id="1445607.JCM10512_75"/>
<feature type="compositionally biased region" description="Basic and acidic residues" evidence="1">
    <location>
        <begin position="89"/>
        <end position="100"/>
    </location>
</feature>
<evidence type="ECO:0000313" key="2">
    <source>
        <dbReference type="EMBL" id="GAE81911.1"/>
    </source>
</evidence>
<organism evidence="2 3">
    <name type="scientific">Bacteroides reticulotermitis JCM 10512</name>
    <dbReference type="NCBI Taxonomy" id="1445607"/>
    <lineage>
        <taxon>Bacteria</taxon>
        <taxon>Pseudomonadati</taxon>
        <taxon>Bacteroidota</taxon>
        <taxon>Bacteroidia</taxon>
        <taxon>Bacteroidales</taxon>
        <taxon>Bacteroidaceae</taxon>
        <taxon>Bacteroides</taxon>
    </lineage>
</organism>
<dbReference type="Proteomes" id="UP000019131">
    <property type="component" value="Unassembled WGS sequence"/>
</dbReference>
<dbReference type="EMBL" id="BAIV01000001">
    <property type="protein sequence ID" value="GAE81911.1"/>
    <property type="molecule type" value="Genomic_DNA"/>
</dbReference>
<sequence>MPPDEICGMLRQNGLSESNLPYQNYEGILQGRETVMYELAARKNGEKYLQPADLVKLDVGMTGFSMDLISRFPARETSVPNLAEGIQASEKKEKLSVPKEPKKKVRKGKTKAKSVKIK</sequence>
<dbReference type="AlphaFoldDB" id="W4ULV2"/>
<proteinExistence type="predicted"/>
<accession>W4ULV2</accession>
<feature type="region of interest" description="Disordered" evidence="1">
    <location>
        <begin position="85"/>
        <end position="118"/>
    </location>
</feature>